<evidence type="ECO:0000256" key="1">
    <source>
        <dbReference type="ARBA" id="ARBA00004141"/>
    </source>
</evidence>
<evidence type="ECO:0000259" key="15">
    <source>
        <dbReference type="PROSITE" id="PS51384"/>
    </source>
</evidence>
<keyword evidence="6" id="KW-0274">FAD</keyword>
<proteinExistence type="inferred from homology"/>
<dbReference type="PROSITE" id="PS51384">
    <property type="entry name" value="FAD_FR"/>
    <property type="match status" value="1"/>
</dbReference>
<evidence type="ECO:0000256" key="11">
    <source>
        <dbReference type="ARBA" id="ARBA00023136"/>
    </source>
</evidence>
<dbReference type="SUPFAM" id="SSF52540">
    <property type="entry name" value="P-loop containing nucleoside triphosphate hydrolases"/>
    <property type="match status" value="1"/>
</dbReference>
<dbReference type="OrthoDB" id="4494341at2759"/>
<keyword evidence="7" id="KW-0249">Electron transport</keyword>
<evidence type="ECO:0000256" key="5">
    <source>
        <dbReference type="ARBA" id="ARBA00022692"/>
    </source>
</evidence>
<dbReference type="PANTHER" id="PTHR32361">
    <property type="entry name" value="FERRIC/CUPRIC REDUCTASE TRANSMEMBRANE COMPONENT"/>
    <property type="match status" value="1"/>
</dbReference>
<protein>
    <submittedName>
        <fullName evidence="16">Uncharacterized protein</fullName>
    </submittedName>
</protein>
<evidence type="ECO:0000256" key="12">
    <source>
        <dbReference type="ARBA" id="ARBA00023180"/>
    </source>
</evidence>
<organism evidence="16 17">
    <name type="scientific">Candida maltosa (strain Xu316)</name>
    <name type="common">Yeast</name>
    <dbReference type="NCBI Taxonomy" id="1245528"/>
    <lineage>
        <taxon>Eukaryota</taxon>
        <taxon>Fungi</taxon>
        <taxon>Dikarya</taxon>
        <taxon>Ascomycota</taxon>
        <taxon>Saccharomycotina</taxon>
        <taxon>Pichiomycetes</taxon>
        <taxon>Debaryomycetaceae</taxon>
        <taxon>Candida/Lodderomyces clade</taxon>
        <taxon>Candida</taxon>
    </lineage>
</organism>
<evidence type="ECO:0000256" key="3">
    <source>
        <dbReference type="ARBA" id="ARBA00022448"/>
    </source>
</evidence>
<feature type="transmembrane region" description="Helical" evidence="13">
    <location>
        <begin position="92"/>
        <end position="114"/>
    </location>
</feature>
<evidence type="ECO:0000256" key="4">
    <source>
        <dbReference type="ARBA" id="ARBA00022630"/>
    </source>
</evidence>
<dbReference type="GO" id="GO:0003676">
    <property type="term" value="F:nucleic acid binding"/>
    <property type="evidence" value="ECO:0007669"/>
    <property type="project" value="InterPro"/>
</dbReference>
<evidence type="ECO:0000256" key="2">
    <source>
        <dbReference type="ARBA" id="ARBA00006278"/>
    </source>
</evidence>
<feature type="transmembrane region" description="Helical" evidence="13">
    <location>
        <begin position="204"/>
        <end position="225"/>
    </location>
</feature>
<keyword evidence="4" id="KW-0285">Flavoprotein</keyword>
<dbReference type="PROSITE" id="PS51192">
    <property type="entry name" value="HELICASE_ATP_BIND_1"/>
    <property type="match status" value="1"/>
</dbReference>
<evidence type="ECO:0000256" key="9">
    <source>
        <dbReference type="ARBA" id="ARBA00023002"/>
    </source>
</evidence>
<keyword evidence="10" id="KW-0406">Ion transport</keyword>
<dbReference type="STRING" id="1245528.M3K0G9"/>
<feature type="transmembrane region" description="Helical" evidence="13">
    <location>
        <begin position="309"/>
        <end position="327"/>
    </location>
</feature>
<dbReference type="Proteomes" id="UP000011777">
    <property type="component" value="Unassembled WGS sequence"/>
</dbReference>
<feature type="transmembrane region" description="Helical" evidence="13">
    <location>
        <begin position="280"/>
        <end position="302"/>
    </location>
</feature>
<dbReference type="InterPro" id="IPR051410">
    <property type="entry name" value="Ferric/Cupric_Reductase"/>
</dbReference>
<keyword evidence="3" id="KW-0813">Transport</keyword>
<dbReference type="InterPro" id="IPR017927">
    <property type="entry name" value="FAD-bd_FR_type"/>
</dbReference>
<dbReference type="GO" id="GO:0005886">
    <property type="term" value="C:plasma membrane"/>
    <property type="evidence" value="ECO:0007669"/>
    <property type="project" value="TreeGrafter"/>
</dbReference>
<dbReference type="EMBL" id="AOGT01001229">
    <property type="protein sequence ID" value="EMG48154.1"/>
    <property type="molecule type" value="Genomic_DNA"/>
</dbReference>
<keyword evidence="5 13" id="KW-0812">Transmembrane</keyword>
<dbReference type="GO" id="GO:0006879">
    <property type="term" value="P:intracellular iron ion homeostasis"/>
    <property type="evidence" value="ECO:0007669"/>
    <property type="project" value="TreeGrafter"/>
</dbReference>
<evidence type="ECO:0000256" key="10">
    <source>
        <dbReference type="ARBA" id="ARBA00023065"/>
    </source>
</evidence>
<keyword evidence="11 13" id="KW-0472">Membrane</keyword>
<dbReference type="SMART" id="SM00487">
    <property type="entry name" value="DEXDc"/>
    <property type="match status" value="1"/>
</dbReference>
<dbReference type="GO" id="GO:0006826">
    <property type="term" value="P:iron ion transport"/>
    <property type="evidence" value="ECO:0007669"/>
    <property type="project" value="TreeGrafter"/>
</dbReference>
<dbReference type="Gene3D" id="3.40.50.80">
    <property type="entry name" value="Nucleotide-binding domain of ferredoxin-NADP reductase (FNR) module"/>
    <property type="match status" value="1"/>
</dbReference>
<dbReference type="HOGENOM" id="CLU_274164_0_0_1"/>
<dbReference type="eggNOG" id="KOG0039">
    <property type="taxonomic scope" value="Eukaryota"/>
</dbReference>
<keyword evidence="12" id="KW-0325">Glycoprotein</keyword>
<dbReference type="InterPro" id="IPR039261">
    <property type="entry name" value="FNR_nucleotide-bd"/>
</dbReference>
<name>M3K0G9_CANMX</name>
<dbReference type="InterPro" id="IPR013112">
    <property type="entry name" value="FAD-bd_8"/>
</dbReference>
<gene>
    <name evidence="16" type="ORF">G210_1336</name>
</gene>
<feature type="domain" description="Helicase ATP-binding" evidence="14">
    <location>
        <begin position="700"/>
        <end position="882"/>
    </location>
</feature>
<evidence type="ECO:0000256" key="6">
    <source>
        <dbReference type="ARBA" id="ARBA00022827"/>
    </source>
</evidence>
<dbReference type="SUPFAM" id="SSF52343">
    <property type="entry name" value="Ferredoxin reductase-like, C-terminal NADP-linked domain"/>
    <property type="match status" value="1"/>
</dbReference>
<evidence type="ECO:0000256" key="7">
    <source>
        <dbReference type="ARBA" id="ARBA00022982"/>
    </source>
</evidence>
<evidence type="ECO:0000256" key="13">
    <source>
        <dbReference type="SAM" id="Phobius"/>
    </source>
</evidence>
<dbReference type="CDD" id="cd06186">
    <property type="entry name" value="NOX_Duox_like_FAD_NADP"/>
    <property type="match status" value="1"/>
</dbReference>
<dbReference type="GO" id="GO:0015677">
    <property type="term" value="P:copper ion import"/>
    <property type="evidence" value="ECO:0007669"/>
    <property type="project" value="TreeGrafter"/>
</dbReference>
<dbReference type="SFLD" id="SFLDS00052">
    <property type="entry name" value="Ferric_Reductase_Domain"/>
    <property type="match status" value="1"/>
</dbReference>
<dbReference type="Pfam" id="PF01794">
    <property type="entry name" value="Ferric_reduct"/>
    <property type="match status" value="1"/>
</dbReference>
<dbReference type="Pfam" id="PF08022">
    <property type="entry name" value="FAD_binding_8"/>
    <property type="match status" value="1"/>
</dbReference>
<dbReference type="GO" id="GO:0005524">
    <property type="term" value="F:ATP binding"/>
    <property type="evidence" value="ECO:0007669"/>
    <property type="project" value="InterPro"/>
</dbReference>
<feature type="transmembrane region" description="Helical" evidence="13">
    <location>
        <begin position="252"/>
        <end position="274"/>
    </location>
</feature>
<keyword evidence="17" id="KW-1185">Reference proteome</keyword>
<evidence type="ECO:0000313" key="17">
    <source>
        <dbReference type="Proteomes" id="UP000011777"/>
    </source>
</evidence>
<evidence type="ECO:0000313" key="16">
    <source>
        <dbReference type="EMBL" id="EMG48154.1"/>
    </source>
</evidence>
<dbReference type="PANTHER" id="PTHR32361:SF9">
    <property type="entry name" value="FERRIC REDUCTASE TRANSMEMBRANE COMPONENT 3-RELATED"/>
    <property type="match status" value="1"/>
</dbReference>
<dbReference type="AlphaFoldDB" id="M3K0G9"/>
<dbReference type="Gene3D" id="3.40.50.300">
    <property type="entry name" value="P-loop containing nucleotide triphosphate hydrolases"/>
    <property type="match status" value="1"/>
</dbReference>
<dbReference type="InterPro" id="IPR027417">
    <property type="entry name" value="P-loop_NTPase"/>
</dbReference>
<comment type="similarity">
    <text evidence="2">Belongs to the ferric reductase (FRE) family.</text>
</comment>
<evidence type="ECO:0000259" key="14">
    <source>
        <dbReference type="PROSITE" id="PS51192"/>
    </source>
</evidence>
<accession>M3K0G9</accession>
<dbReference type="GO" id="GO:0000293">
    <property type="term" value="F:ferric-chelate reductase activity"/>
    <property type="evidence" value="ECO:0007669"/>
    <property type="project" value="UniProtKB-ARBA"/>
</dbReference>
<feature type="domain" description="FAD-binding FR-type" evidence="15">
    <location>
        <begin position="343"/>
        <end position="464"/>
    </location>
</feature>
<reference evidence="16 17" key="1">
    <citation type="submission" date="2013-02" db="EMBL/GenBank/DDBJ databases">
        <title>Genome sequence of Candida maltosa Xu316, a potential industrial strain for xylitol and ethanol production.</title>
        <authorList>
            <person name="Yu J."/>
            <person name="Wang Q."/>
            <person name="Geng X."/>
            <person name="Bao W."/>
            <person name="He P."/>
            <person name="Cai J."/>
        </authorList>
    </citation>
    <scope>NUCLEOTIDE SEQUENCE [LARGE SCALE GENOMIC DNA]</scope>
    <source>
        <strain evidence="17">Xu316</strain>
    </source>
</reference>
<feature type="transmembrane region" description="Helical" evidence="13">
    <location>
        <begin position="166"/>
        <end position="184"/>
    </location>
</feature>
<comment type="caution">
    <text evidence="16">The sequence shown here is derived from an EMBL/GenBank/DDBJ whole genome shotgun (WGS) entry which is preliminary data.</text>
</comment>
<keyword evidence="9" id="KW-0560">Oxidoreductase</keyword>
<dbReference type="InterPro" id="IPR013121">
    <property type="entry name" value="Fe_red_NAD-bd_6"/>
</dbReference>
<evidence type="ECO:0000256" key="8">
    <source>
        <dbReference type="ARBA" id="ARBA00022989"/>
    </source>
</evidence>
<keyword evidence="8 13" id="KW-1133">Transmembrane helix</keyword>
<dbReference type="InterPro" id="IPR011545">
    <property type="entry name" value="DEAD/DEAH_box_helicase_dom"/>
</dbReference>
<comment type="subcellular location">
    <subcellularLocation>
        <location evidence="1">Membrane</location>
        <topology evidence="1">Multi-pass membrane protein</topology>
    </subcellularLocation>
</comment>
<dbReference type="InterPro" id="IPR013130">
    <property type="entry name" value="Fe3_Rdtase_TM_dom"/>
</dbReference>
<dbReference type="InterPro" id="IPR014001">
    <property type="entry name" value="Helicase_ATP-bd"/>
</dbReference>
<sequence length="1170" mass="134761">MATVAGCLDIAGATTDAKNAFVDYCSQRGHKVPENWFNKSLWLYKKKGRSPYQFRKFESTVRVHVPFVLNKAEIVNFQKTYDLYYSNLDRSVYYGGICLGYWLVVFTICGLVNWSKFLFPDIFKKLNNPVTNFWRKYISLPAMFHKKKLEQQNILQKFGFLIPSRLESLIVFIFYTMVSVFHTIDADSIPNEKKYNSPFLSRVRIISDRAAIVSTMMMPLIFMFATRNNILQWISGINYGTFVGYHRHTARIMFSLILLHAVGFSVIFGNYFLYMLKESYLKWGLGAITAGGIIMVQSTLYFRRRWYEVFLVGHIILVATWTVGALFHVRSRGYAPFIYPSIAVWLMDRIIRGCRVLLFGFPKAEVSLFSDDTLKVIVSRPKYWKVGSGGGKYAFVYFLKPNWFWQSHPFTIVESIEDPQKIVLFCKVKNGITGSLNLFLNSFPGKSAKINVAIEGPYGNPTPARYADTAVFIAGGNGISGVFSELLHAYTKQTNSQQRLKLIWVIREWKSLFWFYDELHHLKKTNIETTIYITRPNDDNDSTETEKLTMASKKLNGGLIETIKSDLHIDFREYRPVIKNVITEEIEEATRSIAFVCCANHSMVDEIRYQCARNINSNKRVDFYEQIQTFALVFLLVMFLRPLKTYFVKPVRCYSNVREVNRPFTNYGILPYFQRKINSLINPNSESNVLPTPIQTWMLKTLIEKKANIIVRDPMSTGKSTVVLLHALNKSLKKQPRKVKDCEQKLEIDIDSIILVPTDAMVEKYHTHCEKLVSPLPDCVPHELIKHEDGSETITRVPLTVQFISKNNTTTKEVSTGESSSPQVIVTTLSKLCDMYTQTPAMFQNVKFFAIDQLDFFMKGVDMDGDSLIIKNQKGKYKNMLLELLRGLNDRVQFCFISNPPHPHVKVLNEMFLEKEADELSNMDKKIRYVKDPELFELTNIIKRPFEVKHPLSMFTPINPPIDAFFVTCNNGKVRDFQNMFNLPSLDEVKQFMEYFVDHNSSLKNYAKKYHSQKKHKSDAHYVNLIKSITKKFTEKYPEEEEVTVIVPNYVDITKLTKIVTDKVHILPVSQFLASTTTTTTSSNYIIAGIDTLMHQTALSGAEVDGQMNMGVIEPYADLFHVYMWKVLSISKHPPKVVFALDNHGADTARMSQILAFNNISNFLRINKFT</sequence>
<dbReference type="SFLD" id="SFLDG01168">
    <property type="entry name" value="Ferric_reductase_subgroup_(FRE"/>
    <property type="match status" value="1"/>
</dbReference>
<dbReference type="Pfam" id="PF00270">
    <property type="entry name" value="DEAD"/>
    <property type="match status" value="1"/>
</dbReference>
<dbReference type="Pfam" id="PF08030">
    <property type="entry name" value="NAD_binding_6"/>
    <property type="match status" value="1"/>
</dbReference>